<proteinExistence type="predicted"/>
<feature type="transmembrane region" description="Helical" evidence="1">
    <location>
        <begin position="20"/>
        <end position="44"/>
    </location>
</feature>
<evidence type="ECO:0000256" key="1">
    <source>
        <dbReference type="SAM" id="Phobius"/>
    </source>
</evidence>
<feature type="transmembrane region" description="Helical" evidence="1">
    <location>
        <begin position="539"/>
        <end position="566"/>
    </location>
</feature>
<dbReference type="EMBL" id="VGLS01000878">
    <property type="protein sequence ID" value="MBM3226353.1"/>
    <property type="molecule type" value="Genomic_DNA"/>
</dbReference>
<dbReference type="SUPFAM" id="SSF82866">
    <property type="entry name" value="Multidrug efflux transporter AcrB transmembrane domain"/>
    <property type="match status" value="2"/>
</dbReference>
<feature type="non-terminal residue" evidence="2">
    <location>
        <position position="1"/>
    </location>
</feature>
<feature type="transmembrane region" description="Helical" evidence="1">
    <location>
        <begin position="433"/>
        <end position="455"/>
    </location>
</feature>
<dbReference type="GO" id="GO:0005886">
    <property type="term" value="C:plasma membrane"/>
    <property type="evidence" value="ECO:0007669"/>
    <property type="project" value="TreeGrafter"/>
</dbReference>
<dbReference type="Gene3D" id="3.30.70.1440">
    <property type="entry name" value="Multidrug efflux transporter AcrB pore domain"/>
    <property type="match status" value="1"/>
</dbReference>
<dbReference type="SUPFAM" id="SSF82714">
    <property type="entry name" value="Multidrug efflux transporter AcrB TolC docking domain, DN and DC subdomains"/>
    <property type="match status" value="1"/>
</dbReference>
<dbReference type="Proteomes" id="UP000712673">
    <property type="component" value="Unassembled WGS sequence"/>
</dbReference>
<sequence>LPLFALSGIEGKIFTPLGIAYITSVLASLGVALTVTPAMCLYLLPGMKQMVHTRDSWLVAWLKRLHTWVLERVFAYRWLALGLTLGLFGGAVVLATTFGKEFLPPFNEGSVTINLLLPPGTSLEESNRIGTLAETLLLQVPEIHLTARRTGRAELDDHAEGVHSSEIDVELGSSARTKKAVLHDIRSRLAQIPGLVVNVGQPISHRIDHLLSGVRAQIAIKLFGPDLALLRRKAAEIERVAATVPGIVDLQTEKQVLIPQVHVRLNRQKAAQYGLMVGEVADYIEMALQGKVVTQVLDGQQSVDVVLRLTDAARNNVEAIQALPIDVARGKLLPLGLVADIQESRGPNIIVRENVGRRIVISANVAGRDLVSAVQELQAQVARQVALPPGYFLVYGGQFESQASAAQLMLLLGLLSLAGIFVVLWLHFKHLSLVLQIMLSIPFAFIGAVLGVYLTAGVFSIASLVGLITLIGIAARNGIMLIDHYLYLMRDEGAPLDLALIYRGASERLAPVLMTALTAVLSLLPILAGPEEPGREILFPVAVVIFGGLFSGTCLNLLITPLVFWLTRHRLVAQATAFPPLDATGARLRMEHGEGSAV</sequence>
<dbReference type="AlphaFoldDB" id="A0A937W3N2"/>
<feature type="transmembrane region" description="Helical" evidence="1">
    <location>
        <begin position="509"/>
        <end position="527"/>
    </location>
</feature>
<dbReference type="PANTHER" id="PTHR32063">
    <property type="match status" value="1"/>
</dbReference>
<protein>
    <submittedName>
        <fullName evidence="2">Efflux RND transporter permease subunit</fullName>
    </submittedName>
</protein>
<evidence type="ECO:0000313" key="2">
    <source>
        <dbReference type="EMBL" id="MBM3226353.1"/>
    </source>
</evidence>
<feature type="transmembrane region" description="Helical" evidence="1">
    <location>
        <begin position="408"/>
        <end position="426"/>
    </location>
</feature>
<dbReference type="InterPro" id="IPR027463">
    <property type="entry name" value="AcrB_DN_DC_subdom"/>
</dbReference>
<feature type="transmembrane region" description="Helical" evidence="1">
    <location>
        <begin position="74"/>
        <end position="98"/>
    </location>
</feature>
<accession>A0A937W3N2</accession>
<dbReference type="GO" id="GO:0042910">
    <property type="term" value="F:xenobiotic transmembrane transporter activity"/>
    <property type="evidence" value="ECO:0007669"/>
    <property type="project" value="TreeGrafter"/>
</dbReference>
<name>A0A937W3N2_UNCTE</name>
<comment type="caution">
    <text evidence="2">The sequence shown here is derived from an EMBL/GenBank/DDBJ whole genome shotgun (WGS) entry which is preliminary data.</text>
</comment>
<dbReference type="PANTHER" id="PTHR32063:SF4">
    <property type="entry name" value="SLR6043 PROTEIN"/>
    <property type="match status" value="1"/>
</dbReference>
<dbReference type="Gene3D" id="3.30.2090.10">
    <property type="entry name" value="Multidrug efflux transporter AcrB TolC docking domain, DN and DC subdomains"/>
    <property type="match status" value="1"/>
</dbReference>
<keyword evidence="1" id="KW-1133">Transmembrane helix</keyword>
<feature type="transmembrane region" description="Helical" evidence="1">
    <location>
        <begin position="461"/>
        <end position="488"/>
    </location>
</feature>
<dbReference type="Gene3D" id="3.30.70.1430">
    <property type="entry name" value="Multidrug efflux transporter AcrB pore domain"/>
    <property type="match status" value="1"/>
</dbReference>
<organism evidence="2 3">
    <name type="scientific">Tectimicrobiota bacterium</name>
    <dbReference type="NCBI Taxonomy" id="2528274"/>
    <lineage>
        <taxon>Bacteria</taxon>
        <taxon>Pseudomonadati</taxon>
        <taxon>Nitrospinota/Tectimicrobiota group</taxon>
        <taxon>Candidatus Tectimicrobiota</taxon>
    </lineage>
</organism>
<dbReference type="InterPro" id="IPR001036">
    <property type="entry name" value="Acrflvin-R"/>
</dbReference>
<keyword evidence="1" id="KW-0812">Transmembrane</keyword>
<gene>
    <name evidence="2" type="ORF">FJZ47_21530</name>
</gene>
<reference evidence="2" key="1">
    <citation type="submission" date="2019-03" db="EMBL/GenBank/DDBJ databases">
        <title>Lake Tanganyika Metagenome-Assembled Genomes (MAGs).</title>
        <authorList>
            <person name="Tran P."/>
        </authorList>
    </citation>
    <scope>NUCLEOTIDE SEQUENCE</scope>
    <source>
        <strain evidence="2">K_DeepCast_65m_m2_066</strain>
    </source>
</reference>
<evidence type="ECO:0000313" key="3">
    <source>
        <dbReference type="Proteomes" id="UP000712673"/>
    </source>
</evidence>
<keyword evidence="1" id="KW-0472">Membrane</keyword>
<dbReference type="Pfam" id="PF00873">
    <property type="entry name" value="ACR_tran"/>
    <property type="match status" value="1"/>
</dbReference>
<dbReference type="Gene3D" id="1.20.1640.10">
    <property type="entry name" value="Multidrug efflux transporter AcrB transmembrane domain"/>
    <property type="match status" value="2"/>
</dbReference>